<dbReference type="RefSeq" id="WP_344330814.1">
    <property type="nucleotide sequence ID" value="NZ_BAAAKJ010000086.1"/>
</dbReference>
<evidence type="ECO:0008006" key="4">
    <source>
        <dbReference type="Google" id="ProtNLM"/>
    </source>
</evidence>
<sequence>MRRLAAVVAAVAVAVAVAVAGCGSVRTTGAGGGGTAAASASVPAAPDPTELLRQGVADHDRLFPEVAALGCASARPTPATTTGGTGTAPAAPADPWAAKHAENSMYKQMAPLNPADRCRGEAHGKRIAAAVKARAGTGALTQDDVRAVLESLGYPRPSAEVQLAGDQLSFEVTIPGTGPCVGGRVGATVTVEAHGNYLDGGCTEPKGGH</sequence>
<evidence type="ECO:0000256" key="1">
    <source>
        <dbReference type="SAM" id="SignalP"/>
    </source>
</evidence>
<keyword evidence="3" id="KW-1185">Reference proteome</keyword>
<dbReference type="Proteomes" id="UP001499863">
    <property type="component" value="Unassembled WGS sequence"/>
</dbReference>
<feature type="chain" id="PRO_5046256274" description="Lipoprotein" evidence="1">
    <location>
        <begin position="21"/>
        <end position="209"/>
    </location>
</feature>
<name>A0ABP4IFV9_9ACTN</name>
<reference evidence="3" key="1">
    <citation type="journal article" date="2019" name="Int. J. Syst. Evol. Microbiol.">
        <title>The Global Catalogue of Microorganisms (GCM) 10K type strain sequencing project: providing services to taxonomists for standard genome sequencing and annotation.</title>
        <authorList>
            <consortium name="The Broad Institute Genomics Platform"/>
            <consortium name="The Broad Institute Genome Sequencing Center for Infectious Disease"/>
            <person name="Wu L."/>
            <person name="Ma J."/>
        </authorList>
    </citation>
    <scope>NUCLEOTIDE SEQUENCE [LARGE SCALE GENOMIC DNA]</scope>
    <source>
        <strain evidence="3">JCM 12393</strain>
    </source>
</reference>
<accession>A0ABP4IFV9</accession>
<evidence type="ECO:0000313" key="3">
    <source>
        <dbReference type="Proteomes" id="UP001499863"/>
    </source>
</evidence>
<gene>
    <name evidence="2" type="ORF">GCM10009639_17520</name>
</gene>
<comment type="caution">
    <text evidence="2">The sequence shown here is derived from an EMBL/GenBank/DDBJ whole genome shotgun (WGS) entry which is preliminary data.</text>
</comment>
<dbReference type="EMBL" id="BAAAKJ010000086">
    <property type="protein sequence ID" value="GAA1389644.1"/>
    <property type="molecule type" value="Genomic_DNA"/>
</dbReference>
<feature type="signal peptide" evidence="1">
    <location>
        <begin position="1"/>
        <end position="20"/>
    </location>
</feature>
<evidence type="ECO:0000313" key="2">
    <source>
        <dbReference type="EMBL" id="GAA1389644.1"/>
    </source>
</evidence>
<organism evidence="2 3">
    <name type="scientific">Kitasatospora putterlickiae</name>
    <dbReference type="NCBI Taxonomy" id="221725"/>
    <lineage>
        <taxon>Bacteria</taxon>
        <taxon>Bacillati</taxon>
        <taxon>Actinomycetota</taxon>
        <taxon>Actinomycetes</taxon>
        <taxon>Kitasatosporales</taxon>
        <taxon>Streptomycetaceae</taxon>
        <taxon>Kitasatospora</taxon>
    </lineage>
</organism>
<protein>
    <recommendedName>
        <fullName evidence="4">Lipoprotein</fullName>
    </recommendedName>
</protein>
<dbReference type="PROSITE" id="PS51257">
    <property type="entry name" value="PROKAR_LIPOPROTEIN"/>
    <property type="match status" value="1"/>
</dbReference>
<keyword evidence="1" id="KW-0732">Signal</keyword>
<proteinExistence type="predicted"/>